<dbReference type="Proteomes" id="UP000189670">
    <property type="component" value="Unassembled WGS sequence"/>
</dbReference>
<keyword evidence="4" id="KW-0813">Transport</keyword>
<reference evidence="7" key="1">
    <citation type="submission" date="2012-11" db="EMBL/GenBank/DDBJ databases">
        <authorList>
            <person name="Lucero-Rivera Y.E."/>
            <person name="Tovar-Ramirez D."/>
        </authorList>
    </citation>
    <scope>NUCLEOTIDE SEQUENCE [LARGE SCALE GENOMIC DNA]</scope>
    <source>
        <strain evidence="7">Araruama</strain>
    </source>
</reference>
<comment type="function">
    <text evidence="4">NQR complex catalyzes the reduction of ubiquinone-1 to ubiquinol by two successive reactions, coupled with the transport of Na(+) ions from the cytoplasm to the periplasm. NqrA to NqrE are probably involved in the second step, the conversion of ubisemiquinone to ubiquinol.</text>
</comment>
<dbReference type="Pfam" id="PF24836">
    <property type="entry name" value="NQRA_2nd"/>
    <property type="match status" value="1"/>
</dbReference>
<keyword evidence="4" id="KW-0739">Sodium transport</keyword>
<comment type="subunit">
    <text evidence="4">Composed of six subunits; NqrA, NqrB, NqrC, NqrD, NqrE and NqrF.</text>
</comment>
<dbReference type="GO" id="GO:0051536">
    <property type="term" value="F:iron-sulfur cluster binding"/>
    <property type="evidence" value="ECO:0007669"/>
    <property type="project" value="UniProtKB-KW"/>
</dbReference>
<proteinExistence type="inferred from homology"/>
<evidence type="ECO:0000256" key="4">
    <source>
        <dbReference type="HAMAP-Rule" id="MF_00425"/>
    </source>
</evidence>
<dbReference type="PANTHER" id="PTHR37839:SF1">
    <property type="entry name" value="NA(+)-TRANSLOCATING NADH-QUINONE REDUCTASE SUBUNIT A"/>
    <property type="match status" value="1"/>
</dbReference>
<name>A0A1V1P5C5_9BACT</name>
<keyword evidence="4" id="KW-0520">NAD</keyword>
<feature type="domain" description="4Fe-4S ferredoxin-type" evidence="5">
    <location>
        <begin position="366"/>
        <end position="397"/>
    </location>
</feature>
<dbReference type="InterPro" id="IPR017896">
    <property type="entry name" value="4Fe4S_Fe-S-bd"/>
</dbReference>
<dbReference type="GO" id="GO:0006814">
    <property type="term" value="P:sodium ion transport"/>
    <property type="evidence" value="ECO:0007669"/>
    <property type="project" value="UniProtKB-UniRule"/>
</dbReference>
<gene>
    <name evidence="4" type="primary">nqrA</name>
    <name evidence="6" type="ORF">OMM_03537</name>
</gene>
<dbReference type="InterPro" id="IPR017900">
    <property type="entry name" value="4Fe4S_Fe_S_CS"/>
</dbReference>
<organism evidence="6 7">
    <name type="scientific">Candidatus Magnetoglobus multicellularis str. Araruama</name>
    <dbReference type="NCBI Taxonomy" id="890399"/>
    <lineage>
        <taxon>Bacteria</taxon>
        <taxon>Pseudomonadati</taxon>
        <taxon>Thermodesulfobacteriota</taxon>
        <taxon>Desulfobacteria</taxon>
        <taxon>Desulfobacterales</taxon>
        <taxon>Desulfobacteraceae</taxon>
        <taxon>Candidatus Magnetoglobus</taxon>
    </lineage>
</organism>
<evidence type="ECO:0000313" key="7">
    <source>
        <dbReference type="Proteomes" id="UP000189670"/>
    </source>
</evidence>
<evidence type="ECO:0000256" key="1">
    <source>
        <dbReference type="ARBA" id="ARBA00022723"/>
    </source>
</evidence>
<accession>A0A1V1P5C5</accession>
<evidence type="ECO:0000259" key="5">
    <source>
        <dbReference type="PROSITE" id="PS51379"/>
    </source>
</evidence>
<keyword evidence="4" id="KW-1278">Translocase</keyword>
<dbReference type="Pfam" id="PF05896">
    <property type="entry name" value="NQRA_N"/>
    <property type="match status" value="1"/>
</dbReference>
<comment type="catalytic activity">
    <reaction evidence="4">
        <text>a ubiquinone + n Na(+)(in) + NADH + H(+) = a ubiquinol + n Na(+)(out) + NAD(+)</text>
        <dbReference type="Rhea" id="RHEA:47748"/>
        <dbReference type="Rhea" id="RHEA-COMP:9565"/>
        <dbReference type="Rhea" id="RHEA-COMP:9566"/>
        <dbReference type="ChEBI" id="CHEBI:15378"/>
        <dbReference type="ChEBI" id="CHEBI:16389"/>
        <dbReference type="ChEBI" id="CHEBI:17976"/>
        <dbReference type="ChEBI" id="CHEBI:29101"/>
        <dbReference type="ChEBI" id="CHEBI:57540"/>
        <dbReference type="ChEBI" id="CHEBI:57945"/>
        <dbReference type="EC" id="7.2.1.1"/>
    </reaction>
</comment>
<evidence type="ECO:0000313" key="6">
    <source>
        <dbReference type="EMBL" id="ETR70021.1"/>
    </source>
</evidence>
<keyword evidence="4" id="KW-0406">Ion transport</keyword>
<keyword evidence="4" id="KW-0915">Sodium</keyword>
<keyword evidence="2" id="KW-0408">Iron</keyword>
<protein>
    <recommendedName>
        <fullName evidence="4">Na(+)-translocating NADH-quinone reductase subunit A</fullName>
        <shortName evidence="4">Na(+)-NQR subunit A</shortName>
        <shortName evidence="4">Na(+)-translocating NQR subunit A</shortName>
        <ecNumber evidence="4">7.2.1.1</ecNumber>
    </recommendedName>
    <alternativeName>
        <fullName evidence="4">NQR complex subunit A</fullName>
    </alternativeName>
    <alternativeName>
        <fullName evidence="4">NQR-1 subunit A</fullName>
    </alternativeName>
</protein>
<dbReference type="InterPro" id="IPR056147">
    <property type="entry name" value="NQRA_N"/>
</dbReference>
<keyword evidence="4 6" id="KW-0830">Ubiquinone</keyword>
<dbReference type="GO" id="GO:0016655">
    <property type="term" value="F:oxidoreductase activity, acting on NAD(P)H, quinone or similar compound as acceptor"/>
    <property type="evidence" value="ECO:0007669"/>
    <property type="project" value="UniProtKB-UniRule"/>
</dbReference>
<dbReference type="EC" id="7.2.1.1" evidence="4"/>
<dbReference type="PANTHER" id="PTHR37839">
    <property type="entry name" value="NA(+)-TRANSLOCATING NADH-QUINONE REDUCTASE SUBUNIT A"/>
    <property type="match status" value="1"/>
</dbReference>
<dbReference type="SUPFAM" id="SSF46548">
    <property type="entry name" value="alpha-helical ferredoxin"/>
    <property type="match status" value="1"/>
</dbReference>
<dbReference type="HAMAP" id="MF_00425">
    <property type="entry name" value="NqrA"/>
    <property type="match status" value="1"/>
</dbReference>
<dbReference type="AlphaFoldDB" id="A0A1V1P5C5"/>
<dbReference type="PROSITE" id="PS51379">
    <property type="entry name" value="4FE4S_FER_2"/>
    <property type="match status" value="1"/>
</dbReference>
<dbReference type="GO" id="GO:0046872">
    <property type="term" value="F:metal ion binding"/>
    <property type="evidence" value="ECO:0007669"/>
    <property type="project" value="UniProtKB-KW"/>
</dbReference>
<dbReference type="EMBL" id="ATBP01000505">
    <property type="protein sequence ID" value="ETR70021.1"/>
    <property type="molecule type" value="Genomic_DNA"/>
</dbReference>
<keyword evidence="1" id="KW-0479">Metal-binding</keyword>
<evidence type="ECO:0000256" key="2">
    <source>
        <dbReference type="ARBA" id="ARBA00023004"/>
    </source>
</evidence>
<dbReference type="InterPro" id="IPR056148">
    <property type="entry name" value="NQRA_2nd"/>
</dbReference>
<comment type="caution">
    <text evidence="6">The sequence shown here is derived from an EMBL/GenBank/DDBJ whole genome shotgun (WGS) entry which is preliminary data.</text>
</comment>
<sequence>MEKRLMKKIEINKGFNLSLTGMPETSLKQMQSQKTMAVSALDIPFIRPKILVKENESVKTGSPIFCDKRDQSIQYLSPATGKIKEIQFGPRRRLIAVVIECEDQDTFISFEKLTHSDLKKISTDRLVSHLKAGGLWQCFRQFPYKDTANPDQPPPMIIVSLYGNDLFSPVPQVLLNNQHELFEYGLAMLKLFTQHVVVAACEGQLEPLGSVQKHVTHIVPDTFPSWDPGVVLYHIKRSADDNRSWCISVDHLIMMAKLLTTGQYPTEKVLTISKPGESIPHLLVRQGFPLKELVGNIESDHIITTGQFNGRMASIDDYVGFFENTYNIIPAVDSEQMFGFVDPGFNKPTVSKTFLSCLKDTALSVDATLHGEERACINCSYCENICPNDLMPQFIMKALETDEIEDALQMGLLDCCQCGLCSYTCPSKIELAQILSNGKNNYYTTINNS</sequence>
<dbReference type="PROSITE" id="PS00198">
    <property type="entry name" value="4FE4S_FER_1"/>
    <property type="match status" value="1"/>
</dbReference>
<evidence type="ECO:0000256" key="3">
    <source>
        <dbReference type="ARBA" id="ARBA00023014"/>
    </source>
</evidence>
<comment type="similarity">
    <text evidence="4">Belongs to the NqrA family.</text>
</comment>
<keyword evidence="3" id="KW-0411">Iron-sulfur</keyword>
<dbReference type="Gene3D" id="3.30.70.3270">
    <property type="match status" value="1"/>
</dbReference>
<dbReference type="Pfam" id="PF12838">
    <property type="entry name" value="Fer4_7"/>
    <property type="match status" value="1"/>
</dbReference>
<dbReference type="InterPro" id="IPR008703">
    <property type="entry name" value="NqrA"/>
</dbReference>